<feature type="transmembrane region" description="Helical" evidence="1">
    <location>
        <begin position="7"/>
        <end position="28"/>
    </location>
</feature>
<dbReference type="PROSITE" id="PS50887">
    <property type="entry name" value="GGDEF"/>
    <property type="match status" value="1"/>
</dbReference>
<dbReference type="CDD" id="cd01949">
    <property type="entry name" value="GGDEF"/>
    <property type="match status" value="1"/>
</dbReference>
<accession>E0RXB9</accession>
<dbReference type="KEGG" id="bpb:bpr_I0208"/>
<dbReference type="SMART" id="SM00267">
    <property type="entry name" value="GGDEF"/>
    <property type="match status" value="1"/>
</dbReference>
<dbReference type="InterPro" id="IPR000160">
    <property type="entry name" value="GGDEF_dom"/>
</dbReference>
<dbReference type="Pfam" id="PF00990">
    <property type="entry name" value="GGDEF"/>
    <property type="match status" value="1"/>
</dbReference>
<evidence type="ECO:0000313" key="4">
    <source>
        <dbReference type="Proteomes" id="UP000001299"/>
    </source>
</evidence>
<dbReference type="eggNOG" id="COG2199">
    <property type="taxonomic scope" value="Bacteria"/>
</dbReference>
<feature type="transmembrane region" description="Helical" evidence="1">
    <location>
        <begin position="272"/>
        <end position="292"/>
    </location>
</feature>
<evidence type="ECO:0000259" key="2">
    <source>
        <dbReference type="PROSITE" id="PS50887"/>
    </source>
</evidence>
<sequence length="564" mass="64595">MKNKKRLPYLLASLFIIVVVIIGCRITLYRSADYEMIDLNDSWLMSINNSDFHEVSMWDSYKYFEGELKHGDHIIYKTVLPQSNIPNPVLFFRSRYTTLGCYIDGTKIYSYGDEYYKTGKFIGKMYHMIPLPSDYAGKTFVFDMYVGEPNAFKTLTAPILAAQTDISGKFVRDNLLIIATGMFTFVFGLMFLCIGLVFVNYVPEVRSLLVGSCFCMNLAAWLMTYYNILSLFIYTEKETEIEYFCMYIVVPYSYLLLYYIKNLKNDRGYKAIMLVSTAVPILQYALHYFFGIHLRVTLPLYHVVAVLGFVILIYYVAVSNKKNTKESPATLIQLVGLFAFDFGQFFHLIMYGFEVAGHQTNQSANKIVISSACLIFAACQLSTYLMYITETYAKRRENQSLSHLAYADGLTNLANRSKADKLMEELNSATDDYCIMSIDLNGLKDVNDKFGHPTGDRYLKEFAKVLSNTFGENDFSARIGGDEFLVVLRDANTKDISALIGRMNSALNVMNALYPDYKRSVAIGFAFKHESEKGNSHQVYLLADQRMYENKRKMHQELGIHPRL</sequence>
<dbReference type="InterPro" id="IPR043128">
    <property type="entry name" value="Rev_trsase/Diguanyl_cyclase"/>
</dbReference>
<dbReference type="SUPFAM" id="SSF55073">
    <property type="entry name" value="Nucleotide cyclase"/>
    <property type="match status" value="1"/>
</dbReference>
<keyword evidence="1" id="KW-0812">Transmembrane</keyword>
<organism evidence="3 4">
    <name type="scientific">Butyrivibrio proteoclasticus (strain ATCC 51982 / DSM 14932 / B316)</name>
    <name type="common">Clostridium proteoclasticum</name>
    <dbReference type="NCBI Taxonomy" id="515622"/>
    <lineage>
        <taxon>Bacteria</taxon>
        <taxon>Bacillati</taxon>
        <taxon>Bacillota</taxon>
        <taxon>Clostridia</taxon>
        <taxon>Lachnospirales</taxon>
        <taxon>Lachnospiraceae</taxon>
        <taxon>Butyrivibrio</taxon>
    </lineage>
</organism>
<proteinExistence type="predicted"/>
<dbReference type="InterPro" id="IPR029787">
    <property type="entry name" value="Nucleotide_cyclase"/>
</dbReference>
<dbReference type="STRING" id="515622.bpr_I0208"/>
<feature type="transmembrane region" description="Helical" evidence="1">
    <location>
        <begin position="175"/>
        <end position="202"/>
    </location>
</feature>
<evidence type="ECO:0000313" key="3">
    <source>
        <dbReference type="EMBL" id="ADL32957.1"/>
    </source>
</evidence>
<feature type="transmembrane region" description="Helical" evidence="1">
    <location>
        <begin position="298"/>
        <end position="317"/>
    </location>
</feature>
<dbReference type="Proteomes" id="UP000001299">
    <property type="component" value="Chromosome 1"/>
</dbReference>
<dbReference type="AlphaFoldDB" id="E0RXB9"/>
<dbReference type="PANTHER" id="PTHR45138">
    <property type="entry name" value="REGULATORY COMPONENTS OF SENSORY TRANSDUCTION SYSTEM"/>
    <property type="match status" value="1"/>
</dbReference>
<feature type="transmembrane region" description="Helical" evidence="1">
    <location>
        <begin position="367"/>
        <end position="387"/>
    </location>
</feature>
<gene>
    <name evidence="3" type="ordered locus">bpr_I0208</name>
</gene>
<feature type="transmembrane region" description="Helical" evidence="1">
    <location>
        <begin position="329"/>
        <end position="347"/>
    </location>
</feature>
<dbReference type="NCBIfam" id="TIGR00254">
    <property type="entry name" value="GGDEF"/>
    <property type="match status" value="1"/>
</dbReference>
<keyword evidence="4" id="KW-1185">Reference proteome</keyword>
<name>E0RXB9_BUTPB</name>
<feature type="domain" description="GGDEF" evidence="2">
    <location>
        <begin position="431"/>
        <end position="563"/>
    </location>
</feature>
<dbReference type="RefSeq" id="WP_013279614.1">
    <property type="nucleotide sequence ID" value="NC_014387.1"/>
</dbReference>
<evidence type="ECO:0000256" key="1">
    <source>
        <dbReference type="SAM" id="Phobius"/>
    </source>
</evidence>
<dbReference type="GO" id="GO:0052621">
    <property type="term" value="F:diguanylate cyclase activity"/>
    <property type="evidence" value="ECO:0007669"/>
    <property type="project" value="TreeGrafter"/>
</dbReference>
<keyword evidence="1" id="KW-0472">Membrane</keyword>
<dbReference type="PANTHER" id="PTHR45138:SF9">
    <property type="entry name" value="DIGUANYLATE CYCLASE DGCM-RELATED"/>
    <property type="match status" value="1"/>
</dbReference>
<dbReference type="EMBL" id="CP001810">
    <property type="protein sequence ID" value="ADL32957.1"/>
    <property type="molecule type" value="Genomic_DNA"/>
</dbReference>
<dbReference type="InterPro" id="IPR050469">
    <property type="entry name" value="Diguanylate_Cyclase"/>
</dbReference>
<feature type="transmembrane region" description="Helical" evidence="1">
    <location>
        <begin position="214"/>
        <end position="235"/>
    </location>
</feature>
<protein>
    <submittedName>
        <fullName evidence="3">GGDEF domain-containing protein</fullName>
    </submittedName>
</protein>
<keyword evidence="1" id="KW-1133">Transmembrane helix</keyword>
<reference evidence="3 4" key="1">
    <citation type="journal article" date="2010" name="PLoS ONE">
        <title>The glycobiome of the rumen bacterium Butyrivibrio proteoclasticus B316(T) highlights adaptation to a polysaccharide-rich environment.</title>
        <authorList>
            <person name="Kelly W.J."/>
            <person name="Leahy S.C."/>
            <person name="Altermann E."/>
            <person name="Yeoman C.J."/>
            <person name="Dunne J.C."/>
            <person name="Kong Z."/>
            <person name="Pacheco D.M."/>
            <person name="Li D."/>
            <person name="Noel S.J."/>
            <person name="Moon C.D."/>
            <person name="Cookson A.L."/>
            <person name="Attwood G.T."/>
        </authorList>
    </citation>
    <scope>NUCLEOTIDE SEQUENCE [LARGE SCALE GENOMIC DNA]</scope>
    <source>
        <strain evidence="4">ATCC 51982 / DSM 14932 / B316</strain>
    </source>
</reference>
<dbReference type="Gene3D" id="3.30.70.270">
    <property type="match status" value="1"/>
</dbReference>
<dbReference type="HOGENOM" id="CLU_034082_0_0_9"/>
<dbReference type="PROSITE" id="PS51257">
    <property type="entry name" value="PROKAR_LIPOPROTEIN"/>
    <property type="match status" value="1"/>
</dbReference>
<feature type="transmembrane region" description="Helical" evidence="1">
    <location>
        <begin position="241"/>
        <end position="260"/>
    </location>
</feature>